<evidence type="ECO:0000313" key="3">
    <source>
        <dbReference type="Proteomes" id="UP000067434"/>
    </source>
</evidence>
<protein>
    <submittedName>
        <fullName evidence="2">Uncharacterized protein</fullName>
    </submittedName>
</protein>
<dbReference type="HOGENOM" id="CLU_634048_0_0_2"/>
<dbReference type="AlphaFoldDB" id="A0A0F7FGT6"/>
<dbReference type="KEGG" id="thf:MA03_02995"/>
<keyword evidence="3" id="KW-1185">Reference proteome</keyword>
<dbReference type="EMBL" id="CP009961">
    <property type="protein sequence ID" value="AKG38449.1"/>
    <property type="molecule type" value="Genomic_DNA"/>
</dbReference>
<dbReference type="GeneID" id="25401164"/>
<evidence type="ECO:0000313" key="2">
    <source>
        <dbReference type="EMBL" id="AKG38449.1"/>
    </source>
</evidence>
<organism evidence="2 3">
    <name type="scientific">Infirmifilum uzonense</name>
    <dbReference type="NCBI Taxonomy" id="1550241"/>
    <lineage>
        <taxon>Archaea</taxon>
        <taxon>Thermoproteota</taxon>
        <taxon>Thermoprotei</taxon>
        <taxon>Thermofilales</taxon>
        <taxon>Thermofilaceae</taxon>
        <taxon>Infirmifilum</taxon>
    </lineage>
</organism>
<evidence type="ECO:0000256" key="1">
    <source>
        <dbReference type="SAM" id="MobiDB-lite"/>
    </source>
</evidence>
<dbReference type="PATRIC" id="fig|1550241.5.peg.637"/>
<sequence>MYDRALIVLGSAAYVFEAGVSSVLRVLESFSVEGVDLYASGFAVKEAERVRDVVARLTGVEVRVSEAPQDYRKAYQLFRDGLSGSSIAVPTAGSAASIIGLTMAAAEKGALVAHVYFPFGPWTGMFYPFVPRYIQPVQVSKPPGSLGGVKVDWEKARALMGELGWPRLWEILGGLALGLNELDAELYVSSDLPDYPMLTLRVRSGVFGGRASTQLSLILGVKELMKTELWGKDADQHSPKPDEEKSSSIATPQVTHESLEKFLEIALSHLARAQKFKKDISRVEDCFWRLLGFRVLKLEGMEDVIIDTNLVYNGIHLTAQGYKGRIMIPYCVMVELLNKRSQAKTPLSKLCEHTVFLAFEALLRSAYLIPSDTWFCDAVLPRLDPLTLEKATLVTADKASYELWNNMYRNLKVKAMLIDENSYSRPDTATLHHAMLTLYAVLTGYTGDLSKQV</sequence>
<dbReference type="OrthoDB" id="46262at2157"/>
<proteinExistence type="predicted"/>
<gene>
    <name evidence="2" type="ORF">MA03_02995</name>
</gene>
<feature type="compositionally biased region" description="Basic and acidic residues" evidence="1">
    <location>
        <begin position="232"/>
        <end position="246"/>
    </location>
</feature>
<feature type="region of interest" description="Disordered" evidence="1">
    <location>
        <begin position="232"/>
        <end position="251"/>
    </location>
</feature>
<name>A0A0F7FGT6_9CREN</name>
<dbReference type="Proteomes" id="UP000067434">
    <property type="component" value="Chromosome"/>
</dbReference>
<dbReference type="RefSeq" id="WP_052883856.1">
    <property type="nucleotide sequence ID" value="NZ_CP009961.1"/>
</dbReference>
<reference evidence="2 3" key="1">
    <citation type="journal article" date="2015" name="Stand. Genomic Sci.">
        <title>Complete genome sequence of and proposal of Thermofilum uzonense sp. nov. a novel hyperthermophilic crenarchaeon and emended description of the genus Thermofilum.</title>
        <authorList>
            <person name="Toshchakov S.V."/>
            <person name="Korzhenkov A.A."/>
            <person name="Samarov N.I."/>
            <person name="Mazunin I.O."/>
            <person name="Mozhey O.I."/>
            <person name="Shmyr I.S."/>
            <person name="Derbikova K.S."/>
            <person name="Taranov E.A."/>
            <person name="Dominova I.N."/>
            <person name="Bonch-Osmolovskaya E.A."/>
            <person name="Patrushev M.V."/>
            <person name="Podosokorskaya O.A."/>
            <person name="Kublanov I.V."/>
        </authorList>
    </citation>
    <scope>NUCLEOTIDE SEQUENCE [LARGE SCALE GENOMIC DNA]</scope>
    <source>
        <strain evidence="2 3">1807-2</strain>
    </source>
</reference>
<accession>A0A0F7FGT6</accession>